<proteinExistence type="inferred from homology"/>
<keyword evidence="3 4" id="KW-0456">Lyase</keyword>
<evidence type="ECO:0000256" key="3">
    <source>
        <dbReference type="ARBA" id="ARBA00023239"/>
    </source>
</evidence>
<dbReference type="AlphaFoldDB" id="A0A0D8JEC6"/>
<evidence type="ECO:0000256" key="1">
    <source>
        <dbReference type="ARBA" id="ARBA00001554"/>
    </source>
</evidence>
<dbReference type="Pfam" id="PF01329">
    <property type="entry name" value="Pterin_4a"/>
    <property type="match status" value="1"/>
</dbReference>
<dbReference type="PANTHER" id="PTHR12599">
    <property type="entry name" value="PTERIN-4-ALPHA-CARBINOLAMINE DEHYDRATASE"/>
    <property type="match status" value="1"/>
</dbReference>
<dbReference type="GO" id="GO:0006729">
    <property type="term" value="P:tetrahydrobiopterin biosynthetic process"/>
    <property type="evidence" value="ECO:0007669"/>
    <property type="project" value="InterPro"/>
</dbReference>
<dbReference type="RefSeq" id="WP_045027203.1">
    <property type="nucleotide sequence ID" value="NZ_JRHC01000001.1"/>
</dbReference>
<evidence type="ECO:0000313" key="6">
    <source>
        <dbReference type="Proteomes" id="UP000032544"/>
    </source>
</evidence>
<evidence type="ECO:0000313" key="5">
    <source>
        <dbReference type="EMBL" id="KJF45225.1"/>
    </source>
</evidence>
<dbReference type="InterPro" id="IPR001533">
    <property type="entry name" value="Pterin_deHydtase"/>
</dbReference>
<dbReference type="SUPFAM" id="SSF55248">
    <property type="entry name" value="PCD-like"/>
    <property type="match status" value="1"/>
</dbReference>
<dbReference type="GO" id="GO:0008124">
    <property type="term" value="F:4-alpha-hydroxytetrahydrobiopterin dehydratase activity"/>
    <property type="evidence" value="ECO:0007669"/>
    <property type="project" value="UniProtKB-UniRule"/>
</dbReference>
<keyword evidence="6" id="KW-1185">Reference proteome</keyword>
<dbReference type="CDD" id="cd00488">
    <property type="entry name" value="PCD_DCoH"/>
    <property type="match status" value="1"/>
</dbReference>
<comment type="catalytic activity">
    <reaction evidence="1 4">
        <text>(4aS,6R)-4a-hydroxy-L-erythro-5,6,7,8-tetrahydrobiopterin = (6R)-L-erythro-6,7-dihydrobiopterin + H2O</text>
        <dbReference type="Rhea" id="RHEA:11920"/>
        <dbReference type="ChEBI" id="CHEBI:15377"/>
        <dbReference type="ChEBI" id="CHEBI:15642"/>
        <dbReference type="ChEBI" id="CHEBI:43120"/>
        <dbReference type="EC" id="4.2.1.96"/>
    </reaction>
</comment>
<comment type="similarity">
    <text evidence="2 4">Belongs to the pterin-4-alpha-carbinolamine dehydratase family.</text>
</comment>
<organism evidence="5 6">
    <name type="scientific">Draconibacterium sediminis</name>
    <dbReference type="NCBI Taxonomy" id="1544798"/>
    <lineage>
        <taxon>Bacteria</taxon>
        <taxon>Pseudomonadati</taxon>
        <taxon>Bacteroidota</taxon>
        <taxon>Bacteroidia</taxon>
        <taxon>Marinilabiliales</taxon>
        <taxon>Prolixibacteraceae</taxon>
        <taxon>Draconibacterium</taxon>
    </lineage>
</organism>
<accession>A0A0D8JEC6</accession>
<evidence type="ECO:0000256" key="4">
    <source>
        <dbReference type="HAMAP-Rule" id="MF_00434"/>
    </source>
</evidence>
<gene>
    <name evidence="5" type="ORF">LH29_07515</name>
</gene>
<dbReference type="InterPro" id="IPR036428">
    <property type="entry name" value="PCD_sf"/>
</dbReference>
<dbReference type="EC" id="4.2.1.96" evidence="4"/>
<dbReference type="PATRIC" id="fig|1544798.3.peg.1506"/>
<dbReference type="Gene3D" id="3.30.1360.20">
    <property type="entry name" value="Transcriptional coactivator/pterin dehydratase"/>
    <property type="match status" value="1"/>
</dbReference>
<dbReference type="Proteomes" id="UP000032544">
    <property type="component" value="Unassembled WGS sequence"/>
</dbReference>
<name>A0A0D8JEC6_9BACT</name>
<reference evidence="5 6" key="1">
    <citation type="submission" date="2014-09" db="EMBL/GenBank/DDBJ databases">
        <title>Draft Genome Sequence of Draconibacterium sp. JN14CK-3.</title>
        <authorList>
            <person name="Dong C."/>
            <person name="Lai Q."/>
            <person name="Shao Z."/>
        </authorList>
    </citation>
    <scope>NUCLEOTIDE SEQUENCE [LARGE SCALE GENOMIC DNA]</scope>
    <source>
        <strain evidence="5 6">JN14CK-3</strain>
    </source>
</reference>
<evidence type="ECO:0000256" key="2">
    <source>
        <dbReference type="ARBA" id="ARBA00006472"/>
    </source>
</evidence>
<dbReference type="PANTHER" id="PTHR12599:SF0">
    <property type="entry name" value="PTERIN-4-ALPHA-CARBINOLAMINE DEHYDRATASE"/>
    <property type="match status" value="1"/>
</dbReference>
<sequence length="108" mass="12157">MSELKEKHCTPCKKETKPLDAEEIKHFKAKIDDNWKVVDNKKIWKSFSVKDFNEAIAFAQKIAVLADEEDHHPDLGVHYGSVDVELSTHNIGGLSPNDFILAAKIDAI</sequence>
<dbReference type="EMBL" id="JRHC01000001">
    <property type="protein sequence ID" value="KJF45225.1"/>
    <property type="molecule type" value="Genomic_DNA"/>
</dbReference>
<dbReference type="OrthoDB" id="9800108at2"/>
<comment type="caution">
    <text evidence="5">The sequence shown here is derived from an EMBL/GenBank/DDBJ whole genome shotgun (WGS) entry which is preliminary data.</text>
</comment>
<dbReference type="STRING" id="1544798.LH29_07515"/>
<protein>
    <recommendedName>
        <fullName evidence="4">Putative pterin-4-alpha-carbinolamine dehydratase</fullName>
        <shortName evidence="4">PHS</shortName>
        <ecNumber evidence="4">4.2.1.96</ecNumber>
    </recommendedName>
    <alternativeName>
        <fullName evidence="4">4-alpha-hydroxy-tetrahydropterin dehydratase</fullName>
    </alternativeName>
    <alternativeName>
        <fullName evidence="4">Pterin carbinolamine dehydratase</fullName>
        <shortName evidence="4">PCD</shortName>
    </alternativeName>
</protein>
<dbReference type="HAMAP" id="MF_00434">
    <property type="entry name" value="Pterin_4_alpha"/>
    <property type="match status" value="1"/>
</dbReference>